<reference evidence="1 2" key="1">
    <citation type="submission" date="2014-12" db="EMBL/GenBank/DDBJ databases">
        <title>Genome sequencing of Chryseobacterium taiwanense TPW19.</title>
        <authorList>
            <person name="Tan P.W."/>
            <person name="Chan K.-G."/>
        </authorList>
    </citation>
    <scope>NUCLEOTIDE SEQUENCE [LARGE SCALE GENOMIC DNA]</scope>
    <source>
        <strain evidence="1 2">TPW19</strain>
    </source>
</reference>
<comment type="caution">
    <text evidence="1">The sequence shown here is derived from an EMBL/GenBank/DDBJ whole genome shotgun (WGS) entry which is preliminary data.</text>
</comment>
<dbReference type="OrthoDB" id="1256030at2"/>
<name>A0A0B4DBN3_9FLAO</name>
<organism evidence="1 2">
    <name type="scientific">Chryseobacterium taiwanense</name>
    <dbReference type="NCBI Taxonomy" id="363331"/>
    <lineage>
        <taxon>Bacteria</taxon>
        <taxon>Pseudomonadati</taxon>
        <taxon>Bacteroidota</taxon>
        <taxon>Flavobacteriia</taxon>
        <taxon>Flavobacteriales</taxon>
        <taxon>Weeksellaceae</taxon>
        <taxon>Chryseobacterium group</taxon>
        <taxon>Chryseobacterium</taxon>
    </lineage>
</organism>
<gene>
    <name evidence="1" type="ORF">RM51_15110</name>
</gene>
<dbReference type="EMBL" id="JWTA01000015">
    <property type="protein sequence ID" value="KIC61725.1"/>
    <property type="molecule type" value="Genomic_DNA"/>
</dbReference>
<keyword evidence="2" id="KW-1185">Reference proteome</keyword>
<accession>A0A0B4DBN3</accession>
<proteinExistence type="predicted"/>
<dbReference type="Proteomes" id="UP000031167">
    <property type="component" value="Unassembled WGS sequence"/>
</dbReference>
<evidence type="ECO:0000313" key="1">
    <source>
        <dbReference type="EMBL" id="KIC61725.1"/>
    </source>
</evidence>
<dbReference type="STRING" id="363331.RM51_15110"/>
<evidence type="ECO:0000313" key="2">
    <source>
        <dbReference type="Proteomes" id="UP000031167"/>
    </source>
</evidence>
<dbReference type="AlphaFoldDB" id="A0A0B4DBN3"/>
<dbReference type="RefSeq" id="WP_039371408.1">
    <property type="nucleotide sequence ID" value="NZ_JWTA01000015.1"/>
</dbReference>
<sequence length="175" mass="19743">MKKSLLITGIIIFSINISCKKEQPSSNNRMFSEDGTRVSDSMMAVVKGHLNTTKKVADSIVKNRPQKTKSFSNNTTVIDNGSNYQNKKFVFVVLNVSEPTEIGADYKKYSQKQIVSGINEIYDYNEDKKAMLEDEIIQNYSMRAFSGNVVSKETYSFGSYASASKKRNTYLIENP</sequence>
<protein>
    <submittedName>
        <fullName evidence="1">Uncharacterized protein</fullName>
    </submittedName>
</protein>